<keyword evidence="5" id="KW-0378">Hydrolase</keyword>
<dbReference type="CDD" id="cd16833">
    <property type="entry name" value="YfiH"/>
    <property type="match status" value="1"/>
</dbReference>
<dbReference type="InterPro" id="IPR003730">
    <property type="entry name" value="Cu_polyphenol_OxRdtase"/>
</dbReference>
<reference evidence="10" key="1">
    <citation type="submission" date="2018-05" db="EMBL/GenBank/DDBJ databases">
        <authorList>
            <person name="Lanie J.A."/>
            <person name="Ng W.-L."/>
            <person name="Kazmierczak K.M."/>
            <person name="Andrzejewski T.M."/>
            <person name="Davidsen T.M."/>
            <person name="Wayne K.J."/>
            <person name="Tettelin H."/>
            <person name="Glass J.I."/>
            <person name="Rusch D."/>
            <person name="Podicherti R."/>
            <person name="Tsui H.-C.T."/>
            <person name="Winkler M.E."/>
        </authorList>
    </citation>
    <scope>NUCLEOTIDE SEQUENCE</scope>
</reference>
<evidence type="ECO:0000313" key="10">
    <source>
        <dbReference type="EMBL" id="SVC80658.1"/>
    </source>
</evidence>
<comment type="catalytic activity">
    <reaction evidence="7">
        <text>adenosine + H2O + H(+) = inosine + NH4(+)</text>
        <dbReference type="Rhea" id="RHEA:24408"/>
        <dbReference type="ChEBI" id="CHEBI:15377"/>
        <dbReference type="ChEBI" id="CHEBI:15378"/>
        <dbReference type="ChEBI" id="CHEBI:16335"/>
        <dbReference type="ChEBI" id="CHEBI:17596"/>
        <dbReference type="ChEBI" id="CHEBI:28938"/>
        <dbReference type="EC" id="3.5.4.4"/>
    </reaction>
    <physiologicalReaction direction="left-to-right" evidence="7">
        <dbReference type="Rhea" id="RHEA:24409"/>
    </physiologicalReaction>
</comment>
<dbReference type="AlphaFoldDB" id="A0A382Q6T7"/>
<keyword evidence="4" id="KW-0479">Metal-binding</keyword>
<comment type="similarity">
    <text evidence="2">Belongs to the purine nucleoside phosphorylase YfiH/LACC1 family.</text>
</comment>
<evidence type="ECO:0000256" key="9">
    <source>
        <dbReference type="ARBA" id="ARBA00049893"/>
    </source>
</evidence>
<name>A0A382Q6T7_9ZZZZ</name>
<evidence type="ECO:0000256" key="1">
    <source>
        <dbReference type="ARBA" id="ARBA00000553"/>
    </source>
</evidence>
<dbReference type="PANTHER" id="PTHR30616">
    <property type="entry name" value="UNCHARACTERIZED PROTEIN YFIH"/>
    <property type="match status" value="1"/>
</dbReference>
<evidence type="ECO:0000256" key="5">
    <source>
        <dbReference type="ARBA" id="ARBA00022801"/>
    </source>
</evidence>
<sequence length="194" mass="22162">VKEDFLKINKVNYTHVNYGFFTRVGGFSKNNYSSLNCNLSSGDKPQIVKKNIKFAMDLLSLKNKKLKLPKQIHSNIIEEINNKNLNKEIEADGLITNDFSIALGILTADCTPIFIFDKSKSFICCLHVGWKGCLMNIVKNSMKLISKYNQNIDNIITIIGPCLAKESFDVSINFKDSFIKSEQNYKKFFTKKNR</sequence>
<keyword evidence="6" id="KW-0862">Zinc</keyword>
<evidence type="ECO:0000256" key="3">
    <source>
        <dbReference type="ARBA" id="ARBA00022679"/>
    </source>
</evidence>
<keyword evidence="3" id="KW-0808">Transferase</keyword>
<dbReference type="GO" id="GO:0016787">
    <property type="term" value="F:hydrolase activity"/>
    <property type="evidence" value="ECO:0007669"/>
    <property type="project" value="UniProtKB-KW"/>
</dbReference>
<comment type="catalytic activity">
    <reaction evidence="1">
        <text>inosine + phosphate = alpha-D-ribose 1-phosphate + hypoxanthine</text>
        <dbReference type="Rhea" id="RHEA:27646"/>
        <dbReference type="ChEBI" id="CHEBI:17368"/>
        <dbReference type="ChEBI" id="CHEBI:17596"/>
        <dbReference type="ChEBI" id="CHEBI:43474"/>
        <dbReference type="ChEBI" id="CHEBI:57720"/>
        <dbReference type="EC" id="2.4.2.1"/>
    </reaction>
    <physiologicalReaction direction="left-to-right" evidence="1">
        <dbReference type="Rhea" id="RHEA:27647"/>
    </physiologicalReaction>
</comment>
<evidence type="ECO:0000256" key="6">
    <source>
        <dbReference type="ARBA" id="ARBA00022833"/>
    </source>
</evidence>
<dbReference type="InterPro" id="IPR038371">
    <property type="entry name" value="Cu_polyphenol_OxRdtase_sf"/>
</dbReference>
<dbReference type="Pfam" id="PF02578">
    <property type="entry name" value="Cu-oxidase_4"/>
    <property type="match status" value="1"/>
</dbReference>
<evidence type="ECO:0000256" key="4">
    <source>
        <dbReference type="ARBA" id="ARBA00022723"/>
    </source>
</evidence>
<dbReference type="Gene3D" id="3.60.140.10">
    <property type="entry name" value="CNF1/YfiH-like putative cysteine hydrolases"/>
    <property type="match status" value="1"/>
</dbReference>
<gene>
    <name evidence="10" type="ORF">METZ01_LOCUS333512</name>
</gene>
<feature type="non-terminal residue" evidence="10">
    <location>
        <position position="194"/>
    </location>
</feature>
<organism evidence="10">
    <name type="scientific">marine metagenome</name>
    <dbReference type="NCBI Taxonomy" id="408172"/>
    <lineage>
        <taxon>unclassified sequences</taxon>
        <taxon>metagenomes</taxon>
        <taxon>ecological metagenomes</taxon>
    </lineage>
</organism>
<comment type="catalytic activity">
    <reaction evidence="9">
        <text>S-methyl-5'-thioadenosine + phosphate = 5-(methylsulfanyl)-alpha-D-ribose 1-phosphate + adenine</text>
        <dbReference type="Rhea" id="RHEA:11852"/>
        <dbReference type="ChEBI" id="CHEBI:16708"/>
        <dbReference type="ChEBI" id="CHEBI:17509"/>
        <dbReference type="ChEBI" id="CHEBI:43474"/>
        <dbReference type="ChEBI" id="CHEBI:58533"/>
        <dbReference type="EC" id="2.4.2.28"/>
    </reaction>
    <physiologicalReaction direction="left-to-right" evidence="9">
        <dbReference type="Rhea" id="RHEA:11853"/>
    </physiologicalReaction>
</comment>
<dbReference type="EMBL" id="UINC01112022">
    <property type="protein sequence ID" value="SVC80658.1"/>
    <property type="molecule type" value="Genomic_DNA"/>
</dbReference>
<dbReference type="GO" id="GO:0005507">
    <property type="term" value="F:copper ion binding"/>
    <property type="evidence" value="ECO:0007669"/>
    <property type="project" value="TreeGrafter"/>
</dbReference>
<accession>A0A382Q6T7</accession>
<comment type="catalytic activity">
    <reaction evidence="8">
        <text>adenosine + phosphate = alpha-D-ribose 1-phosphate + adenine</text>
        <dbReference type="Rhea" id="RHEA:27642"/>
        <dbReference type="ChEBI" id="CHEBI:16335"/>
        <dbReference type="ChEBI" id="CHEBI:16708"/>
        <dbReference type="ChEBI" id="CHEBI:43474"/>
        <dbReference type="ChEBI" id="CHEBI:57720"/>
        <dbReference type="EC" id="2.4.2.1"/>
    </reaction>
    <physiologicalReaction direction="left-to-right" evidence="8">
        <dbReference type="Rhea" id="RHEA:27643"/>
    </physiologicalReaction>
</comment>
<evidence type="ECO:0000256" key="2">
    <source>
        <dbReference type="ARBA" id="ARBA00007353"/>
    </source>
</evidence>
<evidence type="ECO:0000256" key="7">
    <source>
        <dbReference type="ARBA" id="ARBA00047989"/>
    </source>
</evidence>
<evidence type="ECO:0000256" key="8">
    <source>
        <dbReference type="ARBA" id="ARBA00048968"/>
    </source>
</evidence>
<evidence type="ECO:0008006" key="11">
    <source>
        <dbReference type="Google" id="ProtNLM"/>
    </source>
</evidence>
<dbReference type="SUPFAM" id="SSF64438">
    <property type="entry name" value="CNF1/YfiH-like putative cysteine hydrolases"/>
    <property type="match status" value="1"/>
</dbReference>
<proteinExistence type="inferred from homology"/>
<dbReference type="InterPro" id="IPR011324">
    <property type="entry name" value="Cytotoxic_necrot_fac-like_cat"/>
</dbReference>
<feature type="non-terminal residue" evidence="10">
    <location>
        <position position="1"/>
    </location>
</feature>
<dbReference type="PANTHER" id="PTHR30616:SF2">
    <property type="entry name" value="PURINE NUCLEOSIDE PHOSPHORYLASE LACC1"/>
    <property type="match status" value="1"/>
</dbReference>
<protein>
    <recommendedName>
        <fullName evidence="11">Purine nucleoside phosphorylase</fullName>
    </recommendedName>
</protein>
<dbReference type="GO" id="GO:0017061">
    <property type="term" value="F:S-methyl-5-thioadenosine phosphorylase activity"/>
    <property type="evidence" value="ECO:0007669"/>
    <property type="project" value="UniProtKB-EC"/>
</dbReference>